<evidence type="ECO:0000313" key="3">
    <source>
        <dbReference type="Proteomes" id="UP000733379"/>
    </source>
</evidence>
<proteinExistence type="predicted"/>
<comment type="caution">
    <text evidence="2">The sequence shown here is derived from an EMBL/GenBank/DDBJ whole genome shotgun (WGS) entry which is preliminary data.</text>
</comment>
<feature type="region of interest" description="Disordered" evidence="1">
    <location>
        <begin position="61"/>
        <end position="112"/>
    </location>
</feature>
<gene>
    <name evidence="2" type="ORF">KO481_17985</name>
</gene>
<feature type="compositionally biased region" description="Pro residues" evidence="1">
    <location>
        <begin position="1"/>
        <end position="10"/>
    </location>
</feature>
<accession>A0ABS6AZD9</accession>
<dbReference type="Proteomes" id="UP000733379">
    <property type="component" value="Unassembled WGS sequence"/>
</dbReference>
<keyword evidence="3" id="KW-1185">Reference proteome</keyword>
<feature type="region of interest" description="Disordered" evidence="1">
    <location>
        <begin position="1"/>
        <end position="21"/>
    </location>
</feature>
<dbReference type="Pfam" id="PF03747">
    <property type="entry name" value="ADP_ribosyl_GH"/>
    <property type="match status" value="1"/>
</dbReference>
<evidence type="ECO:0000313" key="2">
    <source>
        <dbReference type="EMBL" id="MBU3063412.1"/>
    </source>
</evidence>
<dbReference type="SUPFAM" id="SSF101478">
    <property type="entry name" value="ADP-ribosylglycohydrolase"/>
    <property type="match status" value="1"/>
</dbReference>
<organism evidence="2 3">
    <name type="scientific">Nocardia albiluteola</name>
    <dbReference type="NCBI Taxonomy" id="2842303"/>
    <lineage>
        <taxon>Bacteria</taxon>
        <taxon>Bacillati</taxon>
        <taxon>Actinomycetota</taxon>
        <taxon>Actinomycetes</taxon>
        <taxon>Mycobacteriales</taxon>
        <taxon>Nocardiaceae</taxon>
        <taxon>Nocardia</taxon>
    </lineage>
</organism>
<dbReference type="InterPro" id="IPR036705">
    <property type="entry name" value="Ribosyl_crysJ1_sf"/>
</dbReference>
<protein>
    <submittedName>
        <fullName evidence="2">ADP-ribosylglycohydrolase family protein</fullName>
    </submittedName>
</protein>
<evidence type="ECO:0000256" key="1">
    <source>
        <dbReference type="SAM" id="MobiDB-lite"/>
    </source>
</evidence>
<name>A0ABS6AZD9_9NOCA</name>
<dbReference type="EMBL" id="JAHKNI010000005">
    <property type="protein sequence ID" value="MBU3063412.1"/>
    <property type="molecule type" value="Genomic_DNA"/>
</dbReference>
<dbReference type="InterPro" id="IPR005502">
    <property type="entry name" value="Ribosyl_crysJ1"/>
</dbReference>
<reference evidence="2 3" key="1">
    <citation type="submission" date="2021-06" db="EMBL/GenBank/DDBJ databases">
        <title>Actinomycetes sequencing.</title>
        <authorList>
            <person name="Shan Q."/>
        </authorList>
    </citation>
    <scope>NUCLEOTIDE SEQUENCE [LARGE SCALE GENOMIC DNA]</scope>
    <source>
        <strain evidence="2 3">NEAU-G5</strain>
    </source>
</reference>
<dbReference type="Gene3D" id="1.10.4080.10">
    <property type="entry name" value="ADP-ribosylation/Crystallin J1"/>
    <property type="match status" value="1"/>
</dbReference>
<sequence length="112" mass="11966">MFGPVPPEFAAPPGDAGVPSTRYPIVHGCLLGGAIGDALGAPVECEERTAPEQLHQQHVRVLRRQRPAHPGLGERPDLSRHGRCQPRLQRPEGSHPGLGNLVPDNGSRPLSL</sequence>